<dbReference type="InterPro" id="IPR036291">
    <property type="entry name" value="NAD(P)-bd_dom_sf"/>
</dbReference>
<keyword evidence="2" id="KW-1185">Reference proteome</keyword>
<comment type="caution">
    <text evidence="1">The sequence shown here is derived from an EMBL/GenBank/DDBJ whole genome shotgun (WGS) entry which is preliminary data.</text>
</comment>
<evidence type="ECO:0008006" key="3">
    <source>
        <dbReference type="Google" id="ProtNLM"/>
    </source>
</evidence>
<dbReference type="PANTHER" id="PTHR14097:SF8">
    <property type="entry name" value="NAD(P)-BINDING DOMAIN-CONTAINING PROTEIN"/>
    <property type="match status" value="1"/>
</dbReference>
<evidence type="ECO:0000313" key="2">
    <source>
        <dbReference type="Proteomes" id="UP001517247"/>
    </source>
</evidence>
<accession>A0ABW9J4C3</accession>
<reference evidence="1 2" key="1">
    <citation type="submission" date="2024-12" db="EMBL/GenBank/DDBJ databases">
        <authorList>
            <person name="Hu S."/>
        </authorList>
    </citation>
    <scope>NUCLEOTIDE SEQUENCE [LARGE SCALE GENOMIC DNA]</scope>
    <source>
        <strain evidence="1 2">THG-T11</strain>
    </source>
</reference>
<dbReference type="SUPFAM" id="SSF51735">
    <property type="entry name" value="NAD(P)-binding Rossmann-fold domains"/>
    <property type="match status" value="1"/>
</dbReference>
<dbReference type="EMBL" id="SSHJ02000001">
    <property type="protein sequence ID" value="MFN0254970.1"/>
    <property type="molecule type" value="Genomic_DNA"/>
</dbReference>
<name>A0ABW9J4C3_9SPHI</name>
<evidence type="ECO:0000313" key="1">
    <source>
        <dbReference type="EMBL" id="MFN0254970.1"/>
    </source>
</evidence>
<dbReference type="Proteomes" id="UP001517247">
    <property type="component" value="Unassembled WGS sequence"/>
</dbReference>
<dbReference type="PANTHER" id="PTHR14097">
    <property type="entry name" value="OXIDOREDUCTASE HTATIP2"/>
    <property type="match status" value="1"/>
</dbReference>
<gene>
    <name evidence="1" type="ORF">E6A44_005260</name>
</gene>
<dbReference type="Gene3D" id="3.40.50.720">
    <property type="entry name" value="NAD(P)-binding Rossmann-like Domain"/>
    <property type="match status" value="1"/>
</dbReference>
<protein>
    <recommendedName>
        <fullName evidence="3">NAD-dependent epimerase/dehydratase family protein</fullName>
    </recommendedName>
</protein>
<proteinExistence type="predicted"/>
<sequence length="216" mass="23937">MKLKVMITGANGLVGHGVLLKCLESEDIGEVLLIGRWSSGIKHTKLTELVVPDLLDLDAHEHLLIGYHACFYCSRVVPAEIDDESYSQFAMDTALGFATQMLVLNPNIVFCFLSRSKGEGKISEDAKITCMIEAALSKLIFRRLFFFRTNLVAPLTSQKNINFSQRLLALAYPLLKFLMPNKINTTSEVGLAMINTLVTDCERQALGAREIRALAS</sequence>
<organism evidence="1 2">
    <name type="scientific">Pedobacter ureilyticus</name>
    <dbReference type="NCBI Taxonomy" id="1393051"/>
    <lineage>
        <taxon>Bacteria</taxon>
        <taxon>Pseudomonadati</taxon>
        <taxon>Bacteroidota</taxon>
        <taxon>Sphingobacteriia</taxon>
        <taxon>Sphingobacteriales</taxon>
        <taxon>Sphingobacteriaceae</taxon>
        <taxon>Pedobacter</taxon>
    </lineage>
</organism>
<dbReference type="RefSeq" id="WP_138722080.1">
    <property type="nucleotide sequence ID" value="NZ_SSHJ02000001.1"/>
</dbReference>